<name>A0A2P4S892_BAMTH</name>
<accession>A0A2P4S892</accession>
<feature type="region of interest" description="Disordered" evidence="1">
    <location>
        <begin position="1"/>
        <end position="26"/>
    </location>
</feature>
<dbReference type="AlphaFoldDB" id="A0A2P4S892"/>
<dbReference type="EMBL" id="PPHD01085017">
    <property type="protein sequence ID" value="POI20327.1"/>
    <property type="molecule type" value="Genomic_DNA"/>
</dbReference>
<sequence length="47" mass="5609">MKMQPCKPGGKRHLKKQSRKQPSHAPTAIFQWRKMVNLLNNWYLTVM</sequence>
<gene>
    <name evidence="2" type="ORF">CIB84_015926</name>
</gene>
<protein>
    <submittedName>
        <fullName evidence="2">Uncharacterized protein</fullName>
    </submittedName>
</protein>
<feature type="compositionally biased region" description="Basic residues" evidence="1">
    <location>
        <begin position="9"/>
        <end position="22"/>
    </location>
</feature>
<reference evidence="2 3" key="1">
    <citation type="submission" date="2018-01" db="EMBL/GenBank/DDBJ databases">
        <title>Comparison of the Chinese Bamboo Partridge and Red Junglefowl genome sequences highlights the importance of demography in genome evolution.</title>
        <authorList>
            <person name="Tiley G.P."/>
            <person name="Kimball R.T."/>
            <person name="Braun E.L."/>
            <person name="Burleigh J.G."/>
        </authorList>
    </citation>
    <scope>NUCLEOTIDE SEQUENCE [LARGE SCALE GENOMIC DNA]</scope>
    <source>
        <strain evidence="2">RTK389</strain>
        <tissue evidence="2">Blood</tissue>
    </source>
</reference>
<comment type="caution">
    <text evidence="2">The sequence shown here is derived from an EMBL/GenBank/DDBJ whole genome shotgun (WGS) entry which is preliminary data.</text>
</comment>
<evidence type="ECO:0000313" key="3">
    <source>
        <dbReference type="Proteomes" id="UP000237246"/>
    </source>
</evidence>
<evidence type="ECO:0000313" key="2">
    <source>
        <dbReference type="EMBL" id="POI20327.1"/>
    </source>
</evidence>
<evidence type="ECO:0000256" key="1">
    <source>
        <dbReference type="SAM" id="MobiDB-lite"/>
    </source>
</evidence>
<proteinExistence type="predicted"/>
<organism evidence="2 3">
    <name type="scientific">Bambusicola thoracicus</name>
    <name type="common">Chinese bamboo-partridge</name>
    <name type="synonym">Perdix thoracica</name>
    <dbReference type="NCBI Taxonomy" id="9083"/>
    <lineage>
        <taxon>Eukaryota</taxon>
        <taxon>Metazoa</taxon>
        <taxon>Chordata</taxon>
        <taxon>Craniata</taxon>
        <taxon>Vertebrata</taxon>
        <taxon>Euteleostomi</taxon>
        <taxon>Archelosauria</taxon>
        <taxon>Archosauria</taxon>
        <taxon>Dinosauria</taxon>
        <taxon>Saurischia</taxon>
        <taxon>Theropoda</taxon>
        <taxon>Coelurosauria</taxon>
        <taxon>Aves</taxon>
        <taxon>Neognathae</taxon>
        <taxon>Galloanserae</taxon>
        <taxon>Galliformes</taxon>
        <taxon>Phasianidae</taxon>
        <taxon>Perdicinae</taxon>
        <taxon>Bambusicola</taxon>
    </lineage>
</organism>
<dbReference type="Proteomes" id="UP000237246">
    <property type="component" value="Unassembled WGS sequence"/>
</dbReference>
<keyword evidence="3" id="KW-1185">Reference proteome</keyword>